<evidence type="ECO:0000256" key="1">
    <source>
        <dbReference type="ARBA" id="ARBA00000185"/>
    </source>
</evidence>
<evidence type="ECO:0000259" key="14">
    <source>
        <dbReference type="Pfam" id="PF21180"/>
    </source>
</evidence>
<gene>
    <name evidence="15" type="ORF">GFSPODELE1_LOCUS6158</name>
</gene>
<dbReference type="InterPro" id="IPR036078">
    <property type="entry name" value="Spo11/TopoVI_A_sf"/>
</dbReference>
<keyword evidence="6" id="KW-0479">Metal-binding</keyword>
<dbReference type="InterPro" id="IPR036388">
    <property type="entry name" value="WH-like_DNA-bd_sf"/>
</dbReference>
<evidence type="ECO:0000256" key="8">
    <source>
        <dbReference type="ARBA" id="ARBA00023029"/>
    </source>
</evidence>
<dbReference type="InterPro" id="IPR013049">
    <property type="entry name" value="Spo11/TopoVI_A_N"/>
</dbReference>
<dbReference type="CDD" id="cd00223">
    <property type="entry name" value="TOPRIM_TopoIIB_SPO"/>
    <property type="match status" value="1"/>
</dbReference>
<dbReference type="SUPFAM" id="SSF56726">
    <property type="entry name" value="DNA topoisomerase IV, alpha subunit"/>
    <property type="match status" value="1"/>
</dbReference>
<feature type="domain" description="Topoisomerase 6 subunit A/Spo11 TOPRIM" evidence="14">
    <location>
        <begin position="259"/>
        <end position="419"/>
    </location>
</feature>
<dbReference type="PROSITE" id="PS52041">
    <property type="entry name" value="TOPO_IIB"/>
    <property type="match status" value="1"/>
</dbReference>
<dbReference type="EC" id="5.6.2.2" evidence="5"/>
<comment type="similarity">
    <text evidence="4 12">Belongs to the TOP6A family.</text>
</comment>
<proteinExistence type="inferred from homology"/>
<dbReference type="Proteomes" id="UP001497453">
    <property type="component" value="Chromosome 4"/>
</dbReference>
<keyword evidence="11" id="KW-0539">Nucleus</keyword>
<keyword evidence="8 12" id="KW-0799">Topoisomerase</keyword>
<dbReference type="Gene3D" id="3.40.1360.10">
    <property type="match status" value="1"/>
</dbReference>
<name>A0ABP1DGP4_9APHY</name>
<dbReference type="InterPro" id="IPR013048">
    <property type="entry name" value="Meiotic_Spo11"/>
</dbReference>
<dbReference type="PRINTS" id="PR01551">
    <property type="entry name" value="SPO11HOMOLOG"/>
</dbReference>
<evidence type="ECO:0000256" key="9">
    <source>
        <dbReference type="ARBA" id="ARBA00023125"/>
    </source>
</evidence>
<comment type="catalytic activity">
    <reaction evidence="1 12">
        <text>ATP-dependent breakage, passage and rejoining of double-stranded DNA.</text>
        <dbReference type="EC" id="5.6.2.2"/>
    </reaction>
</comment>
<evidence type="ECO:0000256" key="12">
    <source>
        <dbReference type="PROSITE-ProRule" id="PRU01385"/>
    </source>
</evidence>
<evidence type="ECO:0000256" key="5">
    <source>
        <dbReference type="ARBA" id="ARBA00012895"/>
    </source>
</evidence>
<evidence type="ECO:0000256" key="7">
    <source>
        <dbReference type="ARBA" id="ARBA00022842"/>
    </source>
</evidence>
<dbReference type="Pfam" id="PF21180">
    <property type="entry name" value="TOP6A-Spo11_Toprim"/>
    <property type="match status" value="1"/>
</dbReference>
<dbReference type="PRINTS" id="PR01550">
    <property type="entry name" value="TOP6AFAMILY"/>
</dbReference>
<sequence length="473" mass="52500">MRYKMNFDILEDDDWTGQVRDVKDPFDPQASGHDILMLDLDDDELAAMNSENDAMFEDLVGENASQADPMQDDFDQIDPVAGLENIAIGFFEQLSTAFPDAEYHSHRKRERNPISISLVDRTKTAKEDGASTMKTVSFPQNTKRGSSRSTAQVLRIIDLMHEALHEEVPITKRDMYYRDVSLFKTQSIVNKYVDDLAATIGVGRGDLNVRASSKGLFSGAGLTIHLHSGETLYGNDSESTLIPVADDIEKFEMRDGLSWVLIVEKEAVFQTLARLSFSKHPCLPGHGIIITGKGYPDIATRQLVCTLADNLPVIIPMIALVDGDAFGIDIMSVYKFGSSSMSHERETLTAPRLQWAGVFGSELAQFGVERDSMLALTKHDEKKARTLLSRPELPATWRRELQHMIFTRRKAEIEVLANAKPLVNDLGFIRPSSSNNQIVTPPVSLPSPENALTRYLVHKLSVAIAGRAAPTLV</sequence>
<protein>
    <recommendedName>
        <fullName evidence="5">DNA topoisomerase (ATP-hydrolyzing)</fullName>
        <ecNumber evidence="5">5.6.2.2</ecNumber>
    </recommendedName>
</protein>
<reference evidence="16" key="1">
    <citation type="submission" date="2024-04" db="EMBL/GenBank/DDBJ databases">
        <authorList>
            <person name="Shaw F."/>
            <person name="Minotto A."/>
        </authorList>
    </citation>
    <scope>NUCLEOTIDE SEQUENCE [LARGE SCALE GENOMIC DNA]</scope>
</reference>
<evidence type="ECO:0000256" key="10">
    <source>
        <dbReference type="ARBA" id="ARBA00023235"/>
    </source>
</evidence>
<keyword evidence="10 12" id="KW-0413">Isomerase</keyword>
<evidence type="ECO:0000256" key="3">
    <source>
        <dbReference type="ARBA" id="ARBA00004123"/>
    </source>
</evidence>
<accession>A0ABP1DGP4</accession>
<evidence type="ECO:0000256" key="4">
    <source>
        <dbReference type="ARBA" id="ARBA00006559"/>
    </source>
</evidence>
<evidence type="ECO:0000256" key="11">
    <source>
        <dbReference type="ARBA" id="ARBA00023242"/>
    </source>
</evidence>
<evidence type="ECO:0000256" key="6">
    <source>
        <dbReference type="ARBA" id="ARBA00022723"/>
    </source>
</evidence>
<evidence type="ECO:0000259" key="13">
    <source>
        <dbReference type="Pfam" id="PF04406"/>
    </source>
</evidence>
<organism evidence="15 16">
    <name type="scientific">Somion occarium</name>
    <dbReference type="NCBI Taxonomy" id="3059160"/>
    <lineage>
        <taxon>Eukaryota</taxon>
        <taxon>Fungi</taxon>
        <taxon>Dikarya</taxon>
        <taxon>Basidiomycota</taxon>
        <taxon>Agaricomycotina</taxon>
        <taxon>Agaricomycetes</taxon>
        <taxon>Polyporales</taxon>
        <taxon>Cerrenaceae</taxon>
        <taxon>Somion</taxon>
    </lineage>
</organism>
<evidence type="ECO:0000313" key="16">
    <source>
        <dbReference type="Proteomes" id="UP001497453"/>
    </source>
</evidence>
<feature type="domain" description="Spo11/DNA topoisomerase VI subunit A N-terminal" evidence="13">
    <location>
        <begin position="149"/>
        <end position="209"/>
    </location>
</feature>
<dbReference type="PANTHER" id="PTHR10848:SF0">
    <property type="entry name" value="MEIOTIC RECOMBINATION PROTEIN SPO11"/>
    <property type="match status" value="1"/>
</dbReference>
<comment type="subcellular location">
    <subcellularLocation>
        <location evidence="3">Nucleus</location>
    </subcellularLocation>
</comment>
<dbReference type="Gene3D" id="1.10.10.10">
    <property type="entry name" value="Winged helix-like DNA-binding domain superfamily/Winged helix DNA-binding domain"/>
    <property type="match status" value="1"/>
</dbReference>
<comment type="cofactor">
    <cofactor evidence="2">
        <name>Mg(2+)</name>
        <dbReference type="ChEBI" id="CHEBI:18420"/>
    </cofactor>
</comment>
<dbReference type="Pfam" id="PF04406">
    <property type="entry name" value="TP6A_N"/>
    <property type="match status" value="1"/>
</dbReference>
<evidence type="ECO:0000313" key="15">
    <source>
        <dbReference type="EMBL" id="CAL1707030.1"/>
    </source>
</evidence>
<dbReference type="PANTHER" id="PTHR10848">
    <property type="entry name" value="MEIOTIC RECOMBINATION PROTEIN SPO11"/>
    <property type="match status" value="1"/>
</dbReference>
<dbReference type="EMBL" id="OZ037947">
    <property type="protein sequence ID" value="CAL1707030.1"/>
    <property type="molecule type" value="Genomic_DNA"/>
</dbReference>
<keyword evidence="7" id="KW-0460">Magnesium</keyword>
<dbReference type="InterPro" id="IPR034136">
    <property type="entry name" value="TOPRIM_Topo6A/Spo11"/>
</dbReference>
<keyword evidence="9 12" id="KW-0238">DNA-binding</keyword>
<evidence type="ECO:0000256" key="2">
    <source>
        <dbReference type="ARBA" id="ARBA00001946"/>
    </source>
</evidence>
<keyword evidence="16" id="KW-1185">Reference proteome</keyword>
<dbReference type="InterPro" id="IPR002815">
    <property type="entry name" value="Spo11/TopoVI_A"/>
</dbReference>
<feature type="active site" description="O-(5'-phospho-DNA)-tyrosine intermediate" evidence="12">
    <location>
        <position position="177"/>
    </location>
</feature>